<evidence type="ECO:0000259" key="1">
    <source>
        <dbReference type="Pfam" id="PF10022"/>
    </source>
</evidence>
<dbReference type="PANTHER" id="PTHR35339">
    <property type="entry name" value="LINALOOL DEHYDRATASE_ISOMERASE DOMAIN-CONTAINING PROTEIN"/>
    <property type="match status" value="1"/>
</dbReference>
<dbReference type="EMBL" id="QGQD01000047">
    <property type="protein sequence ID" value="TLD00764.1"/>
    <property type="molecule type" value="Genomic_DNA"/>
</dbReference>
<dbReference type="PANTHER" id="PTHR35339:SF4">
    <property type="entry name" value="LINALOOL DEHYDRATASE_ISOMERASE DOMAIN-CONTAINING PROTEIN"/>
    <property type="match status" value="1"/>
</dbReference>
<dbReference type="InterPro" id="IPR016624">
    <property type="entry name" value="UCP014753"/>
</dbReference>
<evidence type="ECO:0008006" key="5">
    <source>
        <dbReference type="Google" id="ProtNLM"/>
    </source>
</evidence>
<dbReference type="Pfam" id="PF10022">
    <property type="entry name" value="DUF2264"/>
    <property type="match status" value="1"/>
</dbReference>
<evidence type="ECO:0000313" key="4">
    <source>
        <dbReference type="Proteomes" id="UP000306509"/>
    </source>
</evidence>
<sequence length="574" mass="66263">MDRNNFKTREDYSKALLTMADALKEYYSPGKARLNIGYTATHYGSSTIGLEGFSRILWGLVPLWAGGGESSLDEFICRGIMHGSDKKSEEYWGSYGDGEQAYVEMAVFGLALLLAPGKVWEPLALEDKKNFHEWLMQINQHRISDNNWLFFRVLVNCGLKNVNAEYSQIQLEQDLNRIDDFYLGDGWYSDGATKQVDYYIGFAMHFYSLIYAQVQKNEDPVRSAKYRERARLFAEDYIYWFGERGEALPYGRSLTYRFAQAGFWCAMAFADEEVFSWGVMKGIINRHFRYWFGKPILDCEDKLTLGYCYPNLTVGEGYNSPNSPYWAFKSFLILALPSNHPFWEAEEEPLPKLKELRVLKQPMMMMQRGKDGYVTALTSGQYAEWEPVHCAEKYSKFAYSSYFGFQTPRSYCSLAQTAPDNMLAFYRDGYYHVRRRCERVKISEDRILSWWSPMSGVEVETVLVPNGAGHFRRHIIRAEEDCMATEGGFPLPVDEINEVICTEREGYAETRSNRGRSRIELKQGQGMGKVILCEANVNLLHPRTLLPYLQYEIKKGITIVEVYVEGSVMQHESQ</sequence>
<accession>A0A4U8Q8N8</accession>
<dbReference type="Pfam" id="PF20938">
    <property type="entry name" value="DUF2264_C"/>
    <property type="match status" value="1"/>
</dbReference>
<dbReference type="PIRSF" id="PIRSF014753">
    <property type="entry name" value="UCP014753"/>
    <property type="match status" value="1"/>
</dbReference>
<proteinExistence type="predicted"/>
<comment type="caution">
    <text evidence="3">The sequence shown here is derived from an EMBL/GenBank/DDBJ whole genome shotgun (WGS) entry which is preliminary data.</text>
</comment>
<gene>
    <name evidence="3" type="ORF">DSM106044_02340</name>
</gene>
<feature type="domain" description="DUF2264" evidence="1">
    <location>
        <begin position="8"/>
        <end position="350"/>
    </location>
</feature>
<keyword evidence="4" id="KW-1185">Reference proteome</keyword>
<dbReference type="InterPro" id="IPR049237">
    <property type="entry name" value="DUF2264_C"/>
</dbReference>
<dbReference type="STRING" id="180332.GCA_000797495_00067"/>
<dbReference type="Proteomes" id="UP000306509">
    <property type="component" value="Unassembled WGS sequence"/>
</dbReference>
<dbReference type="AlphaFoldDB" id="A0A4U8Q8N8"/>
<reference evidence="3 4" key="1">
    <citation type="journal article" date="2019" name="Anaerobe">
        <title>Detection of Robinsoniella peoriensis in multiple bone samples of a trauma patient.</title>
        <authorList>
            <person name="Schrottner P."/>
            <person name="Hartwich K."/>
            <person name="Bunk B."/>
            <person name="Schober I."/>
            <person name="Helbig S."/>
            <person name="Rudolph W.W."/>
            <person name="Gunzer F."/>
        </authorList>
    </citation>
    <scope>NUCLEOTIDE SEQUENCE [LARGE SCALE GENOMIC DNA]</scope>
    <source>
        <strain evidence="3 4">DSM 106044</strain>
    </source>
</reference>
<protein>
    <recommendedName>
        <fullName evidence="5">DUF2264 domain-containing protein</fullName>
    </recommendedName>
</protein>
<name>A0A4U8Q8N8_9FIRM</name>
<feature type="domain" description="DUF2264" evidence="2">
    <location>
        <begin position="355"/>
        <end position="559"/>
    </location>
</feature>
<evidence type="ECO:0000313" key="3">
    <source>
        <dbReference type="EMBL" id="TLD00764.1"/>
    </source>
</evidence>
<dbReference type="RefSeq" id="WP_161597328.1">
    <property type="nucleotide sequence ID" value="NZ_QGQD01000047.1"/>
</dbReference>
<dbReference type="InterPro" id="IPR049349">
    <property type="entry name" value="DUF2264_N"/>
</dbReference>
<organism evidence="3 4">
    <name type="scientific">Robinsoniella peoriensis</name>
    <dbReference type="NCBI Taxonomy" id="180332"/>
    <lineage>
        <taxon>Bacteria</taxon>
        <taxon>Bacillati</taxon>
        <taxon>Bacillota</taxon>
        <taxon>Clostridia</taxon>
        <taxon>Lachnospirales</taxon>
        <taxon>Lachnospiraceae</taxon>
        <taxon>Robinsoniella</taxon>
    </lineage>
</organism>
<evidence type="ECO:0000259" key="2">
    <source>
        <dbReference type="Pfam" id="PF20938"/>
    </source>
</evidence>